<comment type="similarity">
    <text evidence="2">Belongs to the proline racemase family.</text>
</comment>
<dbReference type="Proteomes" id="UP000053477">
    <property type="component" value="Unassembled WGS sequence"/>
</dbReference>
<evidence type="ECO:0000256" key="2">
    <source>
        <dbReference type="ARBA" id="ARBA00007529"/>
    </source>
</evidence>
<dbReference type="AlphaFoldDB" id="A0A0H2RFH0"/>
<dbReference type="PANTHER" id="PTHR33442:SF1">
    <property type="entry name" value="TRANS-3-HYDROXY-L-PROLINE DEHYDRATASE"/>
    <property type="match status" value="1"/>
</dbReference>
<dbReference type="Gene3D" id="3.10.310.10">
    <property type="entry name" value="Diaminopimelate Epimerase, Chain A, domain 1"/>
    <property type="match status" value="2"/>
</dbReference>
<dbReference type="PANTHER" id="PTHR33442">
    <property type="entry name" value="TRANS-3-HYDROXY-L-PROLINE DEHYDRATASE"/>
    <property type="match status" value="1"/>
</dbReference>
<dbReference type="GO" id="GO:0050346">
    <property type="term" value="F:trans-L-3-hydroxyproline dehydratase activity"/>
    <property type="evidence" value="ECO:0007669"/>
    <property type="project" value="UniProtKB-EC"/>
</dbReference>
<dbReference type="EMBL" id="KQ086029">
    <property type="protein sequence ID" value="KLO10327.1"/>
    <property type="molecule type" value="Genomic_DNA"/>
</dbReference>
<dbReference type="SUPFAM" id="SSF54506">
    <property type="entry name" value="Diaminopimelate epimerase-like"/>
    <property type="match status" value="1"/>
</dbReference>
<proteinExistence type="inferred from homology"/>
<name>A0A0H2RFH0_9AGAM</name>
<reference evidence="4 5" key="1">
    <citation type="submission" date="2015-04" db="EMBL/GenBank/DDBJ databases">
        <title>Complete genome sequence of Schizopora paradoxa KUC8140, a cosmopolitan wood degrader in East Asia.</title>
        <authorList>
            <consortium name="DOE Joint Genome Institute"/>
            <person name="Min B."/>
            <person name="Park H."/>
            <person name="Jang Y."/>
            <person name="Kim J.-J."/>
            <person name="Kim K.H."/>
            <person name="Pangilinan J."/>
            <person name="Lipzen A."/>
            <person name="Riley R."/>
            <person name="Grigoriev I.V."/>
            <person name="Spatafora J.W."/>
            <person name="Choi I.-G."/>
        </authorList>
    </citation>
    <scope>NUCLEOTIDE SEQUENCE [LARGE SCALE GENOMIC DNA]</scope>
    <source>
        <strain evidence="4 5">KUC8140</strain>
    </source>
</reference>
<accession>A0A0H2RFH0</accession>
<evidence type="ECO:0000313" key="4">
    <source>
        <dbReference type="EMBL" id="KLO10327.1"/>
    </source>
</evidence>
<gene>
    <name evidence="4" type="ORF">SCHPADRAFT_916403</name>
</gene>
<dbReference type="Pfam" id="PF05544">
    <property type="entry name" value="Pro_racemase"/>
    <property type="match status" value="2"/>
</dbReference>
<dbReference type="FunFam" id="3.10.310.10:FF:000003">
    <property type="entry name" value="Proline racemase"/>
    <property type="match status" value="1"/>
</dbReference>
<dbReference type="EC" id="4.2.1.77" evidence="3"/>
<keyword evidence="5" id="KW-1185">Reference proteome</keyword>
<comment type="catalytic activity">
    <reaction evidence="1">
        <text>trans-3-hydroxy-L-proline = 1-pyrroline-2-carboxylate + H2O</text>
        <dbReference type="Rhea" id="RHEA:10320"/>
        <dbReference type="ChEBI" id="CHEBI:15377"/>
        <dbReference type="ChEBI" id="CHEBI:39785"/>
        <dbReference type="ChEBI" id="CHEBI:57938"/>
        <dbReference type="EC" id="4.2.1.77"/>
    </reaction>
</comment>
<dbReference type="STRING" id="27342.A0A0H2RFH0"/>
<organism evidence="4 5">
    <name type="scientific">Schizopora paradoxa</name>
    <dbReference type="NCBI Taxonomy" id="27342"/>
    <lineage>
        <taxon>Eukaryota</taxon>
        <taxon>Fungi</taxon>
        <taxon>Dikarya</taxon>
        <taxon>Basidiomycota</taxon>
        <taxon>Agaricomycotina</taxon>
        <taxon>Agaricomycetes</taxon>
        <taxon>Hymenochaetales</taxon>
        <taxon>Schizoporaceae</taxon>
        <taxon>Schizopora</taxon>
    </lineage>
</organism>
<dbReference type="InParanoid" id="A0A0H2RFH0"/>
<dbReference type="SFLD" id="SFLDS00028">
    <property type="entry name" value="Proline_Racemase"/>
    <property type="match status" value="1"/>
</dbReference>
<protein>
    <recommendedName>
        <fullName evidence="3">trans-L-3-hydroxyproline dehydratase</fullName>
        <ecNumber evidence="3">4.2.1.77</ecNumber>
    </recommendedName>
</protein>
<evidence type="ECO:0000256" key="1">
    <source>
        <dbReference type="ARBA" id="ARBA00001148"/>
    </source>
</evidence>
<dbReference type="InterPro" id="IPR008794">
    <property type="entry name" value="Pro_racemase_fam"/>
</dbReference>
<evidence type="ECO:0000313" key="5">
    <source>
        <dbReference type="Proteomes" id="UP000053477"/>
    </source>
</evidence>
<dbReference type="OrthoDB" id="6409228at2759"/>
<evidence type="ECO:0000256" key="3">
    <source>
        <dbReference type="ARBA" id="ARBA00013105"/>
    </source>
</evidence>
<sequence length="425" mass="47404">MDVFHRITQGASTHTLRTVEMHTVGEPTRIVIDGCPKLEGRTLLEKRECARARYDHIRKQLMNEPRGHYDMYGAILVLDTELTERGEADIGVLFCHNDGYSTMCGHATIALGRFLVDTEDRILFPNRAKLPYNSKDGTILIRLHAPCGLVRVTVPMMSDPTRMVSFLSVPSFAVKKNLRVEIPLQNAWPEIVRLRSGEDVKSTGGSTETYTVELDLAFGGAFYAIVEAQQLGFKDRTHFDRDSIKALEFASQQVKRLLEPRMHELLKPFKHLVEKDLQFLYGVTVVDGYHTRTEENGQTVHADRNLCFFADSQLDRSPTGSCVSARTALAASKGILRAGDTWEYDSIVSQPRGYDESAAFGAKTERFIGTLTTFQVPMALGEGNESGKFEKSYVVQVEGFAWYTGASAFVLEEGDTIGKGFLVGK</sequence>